<gene>
    <name evidence="2" type="ORF">JO380_003026</name>
</gene>
<feature type="chain" id="PRO_5047257519" evidence="1">
    <location>
        <begin position="26"/>
        <end position="42"/>
    </location>
</feature>
<dbReference type="EMBL" id="JAUSVM010000001">
    <property type="protein sequence ID" value="MDQ0426645.1"/>
    <property type="molecule type" value="Genomic_DNA"/>
</dbReference>
<accession>A0ABU0GMQ4</accession>
<proteinExistence type="predicted"/>
<comment type="caution">
    <text evidence="2">The sequence shown here is derived from an EMBL/GenBank/DDBJ whole genome shotgun (WGS) entry which is preliminary data.</text>
</comment>
<evidence type="ECO:0000313" key="3">
    <source>
        <dbReference type="Proteomes" id="UP001240250"/>
    </source>
</evidence>
<protein>
    <submittedName>
        <fullName evidence="2">Uncharacterized protein</fullName>
    </submittedName>
</protein>
<keyword evidence="1" id="KW-0732">Signal</keyword>
<feature type="signal peptide" evidence="1">
    <location>
        <begin position="1"/>
        <end position="25"/>
    </location>
</feature>
<reference evidence="2 3" key="1">
    <citation type="submission" date="2023-07" db="EMBL/GenBank/DDBJ databases">
        <title>Sequencing the genomes of 1000 actinobacteria strains.</title>
        <authorList>
            <person name="Klenk H.-P."/>
        </authorList>
    </citation>
    <scope>NUCLEOTIDE SEQUENCE [LARGE SCALE GENOMIC DNA]</scope>
    <source>
        <strain evidence="2 3">DSM 14785</strain>
    </source>
</reference>
<evidence type="ECO:0000313" key="2">
    <source>
        <dbReference type="EMBL" id="MDQ0426645.1"/>
    </source>
</evidence>
<dbReference type="RefSeq" id="WP_255430519.1">
    <property type="nucleotide sequence ID" value="NZ_CP084585.1"/>
</dbReference>
<sequence length="42" mass="3890">MKALASALAALAVVGSLAVATPAVSASASLNGGASGCCKDFH</sequence>
<evidence type="ECO:0000256" key="1">
    <source>
        <dbReference type="SAM" id="SignalP"/>
    </source>
</evidence>
<name>A0ABU0GMQ4_9CELL</name>
<keyword evidence="3" id="KW-1185">Reference proteome</keyword>
<organism evidence="2 3">
    <name type="scientific">Cellulomonas iranensis</name>
    <dbReference type="NCBI Taxonomy" id="76862"/>
    <lineage>
        <taxon>Bacteria</taxon>
        <taxon>Bacillati</taxon>
        <taxon>Actinomycetota</taxon>
        <taxon>Actinomycetes</taxon>
        <taxon>Micrococcales</taxon>
        <taxon>Cellulomonadaceae</taxon>
        <taxon>Cellulomonas</taxon>
    </lineage>
</organism>
<dbReference type="Proteomes" id="UP001240250">
    <property type="component" value="Unassembled WGS sequence"/>
</dbReference>